<name>A0A653DLE7_CALMS</name>
<accession>A0A653DLE7</accession>
<reference evidence="2 3" key="1">
    <citation type="submission" date="2019-01" db="EMBL/GenBank/DDBJ databases">
        <authorList>
            <person name="Sayadi A."/>
        </authorList>
    </citation>
    <scope>NUCLEOTIDE SEQUENCE [LARGE SCALE GENOMIC DNA]</scope>
</reference>
<dbReference type="OrthoDB" id="10042846at2759"/>
<gene>
    <name evidence="2" type="ORF">CALMAC_LOCUS18274</name>
</gene>
<dbReference type="Proteomes" id="UP000410492">
    <property type="component" value="Unassembled WGS sequence"/>
</dbReference>
<evidence type="ECO:0000256" key="1">
    <source>
        <dbReference type="SAM" id="MobiDB-lite"/>
    </source>
</evidence>
<evidence type="ECO:0000313" key="3">
    <source>
        <dbReference type="Proteomes" id="UP000410492"/>
    </source>
</evidence>
<feature type="compositionally biased region" description="Basic residues" evidence="1">
    <location>
        <begin position="206"/>
        <end position="231"/>
    </location>
</feature>
<feature type="region of interest" description="Disordered" evidence="1">
    <location>
        <begin position="191"/>
        <end position="246"/>
    </location>
</feature>
<protein>
    <submittedName>
        <fullName evidence="2">Uncharacterized protein</fullName>
    </submittedName>
</protein>
<organism evidence="2 3">
    <name type="scientific">Callosobruchus maculatus</name>
    <name type="common">Southern cowpea weevil</name>
    <name type="synonym">Pulse bruchid</name>
    <dbReference type="NCBI Taxonomy" id="64391"/>
    <lineage>
        <taxon>Eukaryota</taxon>
        <taxon>Metazoa</taxon>
        <taxon>Ecdysozoa</taxon>
        <taxon>Arthropoda</taxon>
        <taxon>Hexapoda</taxon>
        <taxon>Insecta</taxon>
        <taxon>Pterygota</taxon>
        <taxon>Neoptera</taxon>
        <taxon>Endopterygota</taxon>
        <taxon>Coleoptera</taxon>
        <taxon>Polyphaga</taxon>
        <taxon>Cucujiformia</taxon>
        <taxon>Chrysomeloidea</taxon>
        <taxon>Chrysomelidae</taxon>
        <taxon>Bruchinae</taxon>
        <taxon>Bruchini</taxon>
        <taxon>Callosobruchus</taxon>
    </lineage>
</organism>
<dbReference type="EMBL" id="CAACVG010012678">
    <property type="protein sequence ID" value="VEN60647.1"/>
    <property type="molecule type" value="Genomic_DNA"/>
</dbReference>
<sequence>MAKLDDFLTTKKKEAAPILDLSKSLASNEQEFRRLLEKVPEFKIKPERVLPEQIKIREKHFRFKCSKRDTKVLKEKYAFMDPLPVEMKGLKVDDLAAVSIDWKMLTTMRPKSKIEENYFSRLVELGKLQLKSRAHERRQAQFGSQIRRSKNKAGIVETRAVSCIECGEEFCNGKSCTIFSYDSFARTPDLPQVAHKVSPPSASNKGKIKIKRKSRPKSRSKKRDRKKSKSPTKRDVSKTSRKSGKK</sequence>
<keyword evidence="3" id="KW-1185">Reference proteome</keyword>
<proteinExistence type="predicted"/>
<dbReference type="AlphaFoldDB" id="A0A653DLE7"/>
<evidence type="ECO:0000313" key="2">
    <source>
        <dbReference type="EMBL" id="VEN60647.1"/>
    </source>
</evidence>